<dbReference type="EMBL" id="JAUSQL010000001">
    <property type="protein sequence ID" value="MDP9832620.1"/>
    <property type="molecule type" value="Genomic_DNA"/>
</dbReference>
<dbReference type="InterPro" id="IPR036526">
    <property type="entry name" value="C-N_Hydrolase_sf"/>
</dbReference>
<reference evidence="3 4" key="1">
    <citation type="submission" date="2023-07" db="EMBL/GenBank/DDBJ databases">
        <title>Sequencing the genomes of 1000 actinobacteria strains.</title>
        <authorList>
            <person name="Klenk H.-P."/>
        </authorList>
    </citation>
    <scope>NUCLEOTIDE SEQUENCE [LARGE SCALE GENOMIC DNA]</scope>
    <source>
        <strain evidence="3 4">DSM 19515</strain>
    </source>
</reference>
<dbReference type="Proteomes" id="UP001230145">
    <property type="component" value="Unassembled WGS sequence"/>
</dbReference>
<comment type="caution">
    <text evidence="3">The sequence shown here is derived from an EMBL/GenBank/DDBJ whole genome shotgun (WGS) entry which is preliminary data.</text>
</comment>
<evidence type="ECO:0000313" key="4">
    <source>
        <dbReference type="Proteomes" id="UP001230145"/>
    </source>
</evidence>
<protein>
    <submittedName>
        <fullName evidence="3">N-carbamoylputrescine amidase</fullName>
        <ecNumber evidence="3">3.5.1.53</ecNumber>
    </submittedName>
</protein>
<accession>A0ABT9PKI1</accession>
<dbReference type="RefSeq" id="WP_307634897.1">
    <property type="nucleotide sequence ID" value="NZ_JAUSQL010000001.1"/>
</dbReference>
<organism evidence="3 4">
    <name type="scientific">Trueperella abortisuis</name>
    <dbReference type="NCBI Taxonomy" id="445930"/>
    <lineage>
        <taxon>Bacteria</taxon>
        <taxon>Bacillati</taxon>
        <taxon>Actinomycetota</taxon>
        <taxon>Actinomycetes</taxon>
        <taxon>Actinomycetales</taxon>
        <taxon>Actinomycetaceae</taxon>
        <taxon>Trueperella</taxon>
    </lineage>
</organism>
<dbReference type="SUPFAM" id="SSF56317">
    <property type="entry name" value="Carbon-nitrogen hydrolase"/>
    <property type="match status" value="1"/>
</dbReference>
<dbReference type="InterPro" id="IPR003010">
    <property type="entry name" value="C-N_Hydrolase"/>
</dbReference>
<dbReference type="CDD" id="cd07197">
    <property type="entry name" value="nitrilase"/>
    <property type="match status" value="1"/>
</dbReference>
<gene>
    <name evidence="3" type="ORF">J2S45_001299</name>
</gene>
<dbReference type="EC" id="3.5.1.53" evidence="3"/>
<dbReference type="Pfam" id="PF00795">
    <property type="entry name" value="CN_hydrolase"/>
    <property type="match status" value="1"/>
</dbReference>
<name>A0ABT9PKI1_9ACTO</name>
<proteinExistence type="predicted"/>
<dbReference type="PROSITE" id="PS50263">
    <property type="entry name" value="CN_HYDROLASE"/>
    <property type="match status" value="1"/>
</dbReference>
<dbReference type="InterPro" id="IPR050345">
    <property type="entry name" value="Aliph_Amidase/BUP"/>
</dbReference>
<evidence type="ECO:0000259" key="2">
    <source>
        <dbReference type="PROSITE" id="PS50263"/>
    </source>
</evidence>
<evidence type="ECO:0000256" key="1">
    <source>
        <dbReference type="ARBA" id="ARBA00022801"/>
    </source>
</evidence>
<feature type="domain" description="CN hydrolase" evidence="2">
    <location>
        <begin position="1"/>
        <end position="248"/>
    </location>
</feature>
<dbReference type="PANTHER" id="PTHR43674:SF15">
    <property type="entry name" value="FORMAMIDASE"/>
    <property type="match status" value="1"/>
</dbReference>
<dbReference type="PANTHER" id="PTHR43674">
    <property type="entry name" value="NITRILASE C965.09-RELATED"/>
    <property type="match status" value="1"/>
</dbReference>
<keyword evidence="4" id="KW-1185">Reference proteome</keyword>
<sequence>MRIVLAAVRSEVDVRLNVERLSSLCERYSGSADLIVLPEAYMQGFDAITDDPIRDLSVGIERDGPEILAIQSLCAQFSIAICLPFIERDGDVLYSSVIVFDGDGHQLALYRRMSPGWRDPEVVSGPYAEGTAPSRFELKNQGFVLALCGDVWERPEVFAECAESTDILLWPLYVTFPPELWYDDEVVYYAKQSALIADRALVVNAVSGSESSPSDSRAHGGAVSVIAGSIEQALPMGDEGCLIVDIVR</sequence>
<evidence type="ECO:0000313" key="3">
    <source>
        <dbReference type="EMBL" id="MDP9832620.1"/>
    </source>
</evidence>
<dbReference type="GO" id="GO:0050126">
    <property type="term" value="F:N-carbamoylputrescine amidase activity"/>
    <property type="evidence" value="ECO:0007669"/>
    <property type="project" value="UniProtKB-EC"/>
</dbReference>
<dbReference type="Gene3D" id="3.60.110.10">
    <property type="entry name" value="Carbon-nitrogen hydrolase"/>
    <property type="match status" value="1"/>
</dbReference>
<keyword evidence="1 3" id="KW-0378">Hydrolase</keyword>